<dbReference type="PANTHER" id="PTHR24198">
    <property type="entry name" value="ANKYRIN REPEAT AND PROTEIN KINASE DOMAIN-CONTAINING PROTEIN"/>
    <property type="match status" value="1"/>
</dbReference>
<sequence>MALAQLPTEILWIIASCFCHQRDIYALVRTNRHLYKTLIKFLYCFHGQYKHGAALSFAAERNLSVQVESLLDGLNAARNQPQASLAAIEATEDKAPKMYEEEDTVPRRTREIERWGPTDPYCQDIFTHRLFQQGYSIRSVVNIQHALVVAIQGGHTKTVAVLLDFGAQANFYYGERVQCLITQHTRNRWHSKEVDYPPLFTTVQFGNLELVKLLLQRGADPELYAPSPLYRAVKDDRRDIIPILLEHGVGPQATALKLAVLYEDESMVRLLLDRGLNVSKYGYAGLYTAKMKGDQDMVDLLESQGATLAALTDTDKRNWAKEDGDGTRRPIFHLMFISYETEIEEDEEEDDEVQNDED</sequence>
<dbReference type="PROSITE" id="PS50088">
    <property type="entry name" value="ANK_REPEAT"/>
    <property type="match status" value="1"/>
</dbReference>
<keyword evidence="5" id="KW-1185">Reference proteome</keyword>
<dbReference type="Pfam" id="PF12796">
    <property type="entry name" value="Ank_2"/>
    <property type="match status" value="1"/>
</dbReference>
<dbReference type="EMBL" id="MOOB01000024">
    <property type="protein sequence ID" value="OQE85222.1"/>
    <property type="molecule type" value="Genomic_DNA"/>
</dbReference>
<proteinExistence type="predicted"/>
<evidence type="ECO:0000256" key="1">
    <source>
        <dbReference type="ARBA" id="ARBA00022737"/>
    </source>
</evidence>
<dbReference type="OMA" id="YNSRYYH"/>
<comment type="caution">
    <text evidence="4">The sequence shown here is derived from an EMBL/GenBank/DDBJ whole genome shotgun (WGS) entry which is preliminary data.</text>
</comment>
<reference evidence="5" key="1">
    <citation type="journal article" date="2017" name="Nat. Microbiol.">
        <title>Global analysis of biosynthetic gene clusters reveals vast potential of secondary metabolite production in Penicillium species.</title>
        <authorList>
            <person name="Nielsen J.C."/>
            <person name="Grijseels S."/>
            <person name="Prigent S."/>
            <person name="Ji B."/>
            <person name="Dainat J."/>
            <person name="Nielsen K.F."/>
            <person name="Frisvad J.C."/>
            <person name="Workman M."/>
            <person name="Nielsen J."/>
        </authorList>
    </citation>
    <scope>NUCLEOTIDE SEQUENCE [LARGE SCALE GENOMIC DNA]</scope>
    <source>
        <strain evidence="5">IBT 13039</strain>
    </source>
</reference>
<dbReference type="AlphaFoldDB" id="A0A1V6YDJ2"/>
<evidence type="ECO:0000313" key="4">
    <source>
        <dbReference type="EMBL" id="OQE85222.1"/>
    </source>
</evidence>
<protein>
    <submittedName>
        <fullName evidence="4">Uncharacterized protein</fullName>
    </submittedName>
</protein>
<evidence type="ECO:0000256" key="2">
    <source>
        <dbReference type="ARBA" id="ARBA00023043"/>
    </source>
</evidence>
<feature type="repeat" description="ANK" evidence="3">
    <location>
        <begin position="194"/>
        <end position="226"/>
    </location>
</feature>
<keyword evidence="2 3" id="KW-0040">ANK repeat</keyword>
<dbReference type="STRING" id="60175.A0A1V6YDJ2"/>
<dbReference type="Gene3D" id="1.25.40.20">
    <property type="entry name" value="Ankyrin repeat-containing domain"/>
    <property type="match status" value="1"/>
</dbReference>
<evidence type="ECO:0000313" key="5">
    <source>
        <dbReference type="Proteomes" id="UP000191691"/>
    </source>
</evidence>
<gene>
    <name evidence="4" type="ORF">PENNAL_c0024G02875</name>
</gene>
<accession>A0A1V6YDJ2</accession>
<dbReference type="SUPFAM" id="SSF48403">
    <property type="entry name" value="Ankyrin repeat"/>
    <property type="match status" value="1"/>
</dbReference>
<dbReference type="SMART" id="SM00248">
    <property type="entry name" value="ANK"/>
    <property type="match status" value="5"/>
</dbReference>
<dbReference type="InterPro" id="IPR002110">
    <property type="entry name" value="Ankyrin_rpt"/>
</dbReference>
<dbReference type="PANTHER" id="PTHR24198:SF165">
    <property type="entry name" value="ANKYRIN REPEAT-CONTAINING PROTEIN-RELATED"/>
    <property type="match status" value="1"/>
</dbReference>
<keyword evidence="1" id="KW-0677">Repeat</keyword>
<dbReference type="InterPro" id="IPR036770">
    <property type="entry name" value="Ankyrin_rpt-contain_sf"/>
</dbReference>
<dbReference type="PROSITE" id="PS50297">
    <property type="entry name" value="ANK_REP_REGION"/>
    <property type="match status" value="1"/>
</dbReference>
<evidence type="ECO:0000256" key="3">
    <source>
        <dbReference type="PROSITE-ProRule" id="PRU00023"/>
    </source>
</evidence>
<organism evidence="4 5">
    <name type="scientific">Penicillium nalgiovense</name>
    <dbReference type="NCBI Taxonomy" id="60175"/>
    <lineage>
        <taxon>Eukaryota</taxon>
        <taxon>Fungi</taxon>
        <taxon>Dikarya</taxon>
        <taxon>Ascomycota</taxon>
        <taxon>Pezizomycotina</taxon>
        <taxon>Eurotiomycetes</taxon>
        <taxon>Eurotiomycetidae</taxon>
        <taxon>Eurotiales</taxon>
        <taxon>Aspergillaceae</taxon>
        <taxon>Penicillium</taxon>
    </lineage>
</organism>
<dbReference type="Proteomes" id="UP000191691">
    <property type="component" value="Unassembled WGS sequence"/>
</dbReference>
<name>A0A1V6YDJ2_PENNA</name>